<evidence type="ECO:0000313" key="1">
    <source>
        <dbReference type="EMBL" id="CAB4219211.1"/>
    </source>
</evidence>
<dbReference type="EMBL" id="LR797474">
    <property type="protein sequence ID" value="CAB4219211.1"/>
    <property type="molecule type" value="Genomic_DNA"/>
</dbReference>
<dbReference type="Gene3D" id="1.20.5.320">
    <property type="entry name" value="6-Phosphogluconate Dehydrogenase, domain 3"/>
    <property type="match status" value="1"/>
</dbReference>
<name>A0A6J5SX58_9CAUD</name>
<accession>A0A6J5SX58</accession>
<organism evidence="1">
    <name type="scientific">uncultured Caudovirales phage</name>
    <dbReference type="NCBI Taxonomy" id="2100421"/>
    <lineage>
        <taxon>Viruses</taxon>
        <taxon>Duplodnaviria</taxon>
        <taxon>Heunggongvirae</taxon>
        <taxon>Uroviricota</taxon>
        <taxon>Caudoviricetes</taxon>
        <taxon>Peduoviridae</taxon>
        <taxon>Maltschvirus</taxon>
        <taxon>Maltschvirus maltsch</taxon>
    </lineage>
</organism>
<gene>
    <name evidence="1" type="ORF">UFOVP1604_294</name>
</gene>
<sequence length="828" mass="86564">MSVVINLKEVFSTDSQIDVSSKVNFNFNQLIALGFGQTGLTGDPGIQGPPGPIGPDGPQGPIGTVIFGLTPISTTAPTSPPTGMVTGDLLITSDSIIRKIGSGTGWEKLTDFNSLVLSALGSNASPFVKLTGTSRIIKPRITSGLDLTNASSPAPNYQTPGLGTNNQTVLYNFNELNTSSVIINGLGNIVISSNGSSTVPFDSTSSGVNLTTNVITALSISGHGLVNKQYVTYSAGTGTVIGGLSNYSSYYVLYIDAYTFKLCDTELDVDNNNPKDLTSYGTGNQTILTYPSTAEKIFPATANLSLYSVFGSDATQAKEFASTSKGYRHQLELGSVDALPTAYSGIAGVTYVISPSFENLKVKKYRVGSYSGSADYPGTYYLRAEYDLSSAGGTTAESFSPRRNSEQIWKINKIASTHDSGQTFELKLTNSNLLVVNESSSGVSVDGLLLKRGALDGGGGSGYIGFGFDPSDATKAKIDASSGITKFSLDGISLELKNGSGLSTLSVSSGGVLTITTNGTIDAITGNKTETISGNKTETISGTKTVVVNGVSVTLAKSSTTLVETVATGYNYTINTVNGNIQLTSTDSGKFIALNDAIKVSGDRLAHGIPFPTTQVSSVDVNTLDDYEEGTWGGAGNSDVVYCRRTWHDTYIATYGWLDVVGGSIAGTSNALSDISNQYTKIGNLVTCTINYTIITDFIYLAEGLPPSDLIINPFTYDEFPYEAQLGIKLPFPIKSGSPISARGIYVGENVAPGFTNIEIVQIGPADSIGIGPSIAALSYIEPDSGNANYKKLQPLNLGVAMDTAPGGSPGYSNTANVAFTISYFAAD</sequence>
<proteinExistence type="predicted"/>
<reference evidence="1" key="1">
    <citation type="submission" date="2020-05" db="EMBL/GenBank/DDBJ databases">
        <authorList>
            <person name="Chiriac C."/>
            <person name="Salcher M."/>
            <person name="Ghai R."/>
            <person name="Kavagutti S V."/>
        </authorList>
    </citation>
    <scope>NUCLEOTIDE SEQUENCE</scope>
</reference>
<protein>
    <submittedName>
        <fullName evidence="1">Uncharacterized protein</fullName>
    </submittedName>
</protein>